<organism evidence="1">
    <name type="scientific">Bartonella rochalimae ATCC BAA-1498</name>
    <dbReference type="NCBI Taxonomy" id="685782"/>
    <lineage>
        <taxon>Bacteria</taxon>
        <taxon>Pseudomonadati</taxon>
        <taxon>Pseudomonadota</taxon>
        <taxon>Alphaproteobacteria</taxon>
        <taxon>Hyphomicrobiales</taxon>
        <taxon>Bartonellaceae</taxon>
        <taxon>Bartonella</taxon>
    </lineage>
</organism>
<dbReference type="AlphaFoldDB" id="E6YMT5"/>
<accession>E6YMT5</accession>
<evidence type="ECO:0000313" key="1">
    <source>
        <dbReference type="EMBL" id="CBI78173.1"/>
    </source>
</evidence>
<dbReference type="EMBL" id="FN645462">
    <property type="protein sequence ID" value="CBI78173.1"/>
    <property type="molecule type" value="Genomic_DNA"/>
</dbReference>
<gene>
    <name evidence="1" type="ORF">BARRO_80037</name>
</gene>
<reference evidence="1" key="1">
    <citation type="journal article" date="2011" name="PLoS Genet.">
        <title>Parallel evolution of a type IV secretion system in radiating lineages of the host-restricted bacterial pathogen Bartonella.</title>
        <authorList>
            <person name="Engel P."/>
            <person name="Salzburger W."/>
            <person name="Liesch M."/>
            <person name="Chang C.C."/>
            <person name="Maruyama S."/>
            <person name="Lanz C."/>
            <person name="Calteau A."/>
            <person name="Lajus A."/>
            <person name="Medigue C."/>
            <person name="Schuster S.C."/>
            <person name="Dehio C."/>
        </authorList>
    </citation>
    <scope>NUCLEOTIDE SEQUENCE</scope>
    <source>
        <strain evidence="1">ATCC BAA-1498</strain>
    </source>
</reference>
<name>E6YMT5_9HYPH</name>
<protein>
    <submittedName>
        <fullName evidence="1">Uncharacterized protein</fullName>
    </submittedName>
</protein>
<proteinExistence type="predicted"/>
<sequence length="47" mass="5725">MKENFYLRCNNIKFSYANIKGLMRYLIFKQASKNKADVMIKIVFQFR</sequence>